<dbReference type="PROSITE" id="PS50042">
    <property type="entry name" value="CNMP_BINDING_3"/>
    <property type="match status" value="1"/>
</dbReference>
<gene>
    <name evidence="6" type="ORF">LX15_005318</name>
</gene>
<dbReference type="SMART" id="SM00100">
    <property type="entry name" value="cNMP"/>
    <property type="match status" value="1"/>
</dbReference>
<dbReference type="InterPro" id="IPR036390">
    <property type="entry name" value="WH_DNA-bd_sf"/>
</dbReference>
<keyword evidence="2" id="KW-0238">DNA-binding</keyword>
<dbReference type="InterPro" id="IPR012318">
    <property type="entry name" value="HTH_CRP"/>
</dbReference>
<dbReference type="InterPro" id="IPR050397">
    <property type="entry name" value="Env_Response_Regulators"/>
</dbReference>
<evidence type="ECO:0000256" key="2">
    <source>
        <dbReference type="ARBA" id="ARBA00023125"/>
    </source>
</evidence>
<keyword evidence="7" id="KW-1185">Reference proteome</keyword>
<feature type="domain" description="HTH crp-type" evidence="5">
    <location>
        <begin position="152"/>
        <end position="225"/>
    </location>
</feature>
<dbReference type="PROSITE" id="PS51063">
    <property type="entry name" value="HTH_CRP_2"/>
    <property type="match status" value="1"/>
</dbReference>
<accession>A0ABT1I1C8</accession>
<dbReference type="SUPFAM" id="SSF46785">
    <property type="entry name" value="Winged helix' DNA-binding domain"/>
    <property type="match status" value="1"/>
</dbReference>
<dbReference type="Proteomes" id="UP001205311">
    <property type="component" value="Unassembled WGS sequence"/>
</dbReference>
<keyword evidence="3" id="KW-0804">Transcription</keyword>
<protein>
    <submittedName>
        <fullName evidence="6">cAMP-binding domain of CRP or a regulatory subunit of cAMP-dependent protein kinases</fullName>
    </submittedName>
</protein>
<evidence type="ECO:0000259" key="5">
    <source>
        <dbReference type="PROSITE" id="PS51063"/>
    </source>
</evidence>
<dbReference type="RefSeq" id="WP_253672570.1">
    <property type="nucleotide sequence ID" value="NZ_JAMTCP010000045.1"/>
</dbReference>
<dbReference type="Pfam" id="PF00027">
    <property type="entry name" value="cNMP_binding"/>
    <property type="match status" value="1"/>
</dbReference>
<evidence type="ECO:0000313" key="6">
    <source>
        <dbReference type="EMBL" id="MCP2261592.1"/>
    </source>
</evidence>
<dbReference type="SUPFAM" id="SSF51206">
    <property type="entry name" value="cAMP-binding domain-like"/>
    <property type="match status" value="1"/>
</dbReference>
<name>A0ABT1I1C8_STRSD</name>
<comment type="caution">
    <text evidence="6">The sequence shown here is derived from an EMBL/GenBank/DDBJ whole genome shotgun (WGS) entry which is preliminary data.</text>
</comment>
<dbReference type="EMBL" id="JAMTCP010000045">
    <property type="protein sequence ID" value="MCP2261592.1"/>
    <property type="molecule type" value="Genomic_DNA"/>
</dbReference>
<dbReference type="Pfam" id="PF13545">
    <property type="entry name" value="HTH_Crp_2"/>
    <property type="match status" value="1"/>
</dbReference>
<dbReference type="InterPro" id="IPR018490">
    <property type="entry name" value="cNMP-bd_dom_sf"/>
</dbReference>
<dbReference type="PROSITE" id="PS00889">
    <property type="entry name" value="CNMP_BINDING_2"/>
    <property type="match status" value="1"/>
</dbReference>
<dbReference type="SMART" id="SM00419">
    <property type="entry name" value="HTH_CRP"/>
    <property type="match status" value="1"/>
</dbReference>
<dbReference type="InterPro" id="IPR036388">
    <property type="entry name" value="WH-like_DNA-bd_sf"/>
</dbReference>
<sequence length="239" mass="25565">MAAFPASGEDTGGTAPFFSTIPASERAELRALGDVREYAARDTVLRVGEPGASAAVLLSGHVKIVGVSAAGVEAVLGFLGPCDIVGEFAVLDGRPRSASVVALTRLTALVVPAPALRAHLDRRPRTAALLHRTVLARMRQANHDRVEHTGAARVDQRLARLLLDLAHRFGRRERHGVVIEVPLSQEDMASCVAASREQVVRALRALRSEGAVTVRRREVTLVRQEPLLRRLAPGNPATG</sequence>
<feature type="domain" description="Cyclic nucleotide-binding" evidence="4">
    <location>
        <begin position="17"/>
        <end position="117"/>
    </location>
</feature>
<dbReference type="Gene3D" id="1.10.10.10">
    <property type="entry name" value="Winged helix-like DNA-binding domain superfamily/Winged helix DNA-binding domain"/>
    <property type="match status" value="1"/>
</dbReference>
<proteinExistence type="predicted"/>
<organism evidence="6 7">
    <name type="scientific">Streptoalloteichus tenebrarius (strain ATCC 17920 / DSM 40477 / JCM 4838 / CBS 697.72 / NBRC 16177 / NCIMB 11028 / NRRL B-12390 / A12253. 1 / ISP 5477)</name>
    <name type="common">Streptomyces tenebrarius</name>
    <dbReference type="NCBI Taxonomy" id="1933"/>
    <lineage>
        <taxon>Bacteria</taxon>
        <taxon>Bacillati</taxon>
        <taxon>Actinomycetota</taxon>
        <taxon>Actinomycetes</taxon>
        <taxon>Pseudonocardiales</taxon>
        <taxon>Pseudonocardiaceae</taxon>
        <taxon>Streptoalloteichus</taxon>
    </lineage>
</organism>
<keyword evidence="1" id="KW-0805">Transcription regulation</keyword>
<dbReference type="InterPro" id="IPR018488">
    <property type="entry name" value="cNMP-bd_CS"/>
</dbReference>
<dbReference type="InterPro" id="IPR014710">
    <property type="entry name" value="RmlC-like_jellyroll"/>
</dbReference>
<evidence type="ECO:0000256" key="1">
    <source>
        <dbReference type="ARBA" id="ARBA00023015"/>
    </source>
</evidence>
<dbReference type="Gene3D" id="2.60.120.10">
    <property type="entry name" value="Jelly Rolls"/>
    <property type="match status" value="1"/>
</dbReference>
<evidence type="ECO:0000259" key="4">
    <source>
        <dbReference type="PROSITE" id="PS50042"/>
    </source>
</evidence>
<evidence type="ECO:0000256" key="3">
    <source>
        <dbReference type="ARBA" id="ARBA00023163"/>
    </source>
</evidence>
<evidence type="ECO:0000313" key="7">
    <source>
        <dbReference type="Proteomes" id="UP001205311"/>
    </source>
</evidence>
<dbReference type="InterPro" id="IPR000595">
    <property type="entry name" value="cNMP-bd_dom"/>
</dbReference>
<dbReference type="PANTHER" id="PTHR24567">
    <property type="entry name" value="CRP FAMILY TRANSCRIPTIONAL REGULATORY PROTEIN"/>
    <property type="match status" value="1"/>
</dbReference>
<dbReference type="PANTHER" id="PTHR24567:SF68">
    <property type="entry name" value="DNA-BINDING TRANSCRIPTIONAL DUAL REGULATOR CRP"/>
    <property type="match status" value="1"/>
</dbReference>
<dbReference type="CDD" id="cd00038">
    <property type="entry name" value="CAP_ED"/>
    <property type="match status" value="1"/>
</dbReference>
<reference evidence="6 7" key="1">
    <citation type="submission" date="2022-06" db="EMBL/GenBank/DDBJ databases">
        <title>Genomic Encyclopedia of Archaeal and Bacterial Type Strains, Phase II (KMG-II): from individual species to whole genera.</title>
        <authorList>
            <person name="Goeker M."/>
        </authorList>
    </citation>
    <scope>NUCLEOTIDE SEQUENCE [LARGE SCALE GENOMIC DNA]</scope>
    <source>
        <strain evidence="6 7">DSM 40477</strain>
    </source>
</reference>